<feature type="transmembrane region" description="Helical" evidence="11">
    <location>
        <begin position="53"/>
        <end position="77"/>
    </location>
</feature>
<evidence type="ECO:0000256" key="5">
    <source>
        <dbReference type="ARBA" id="ARBA00022741"/>
    </source>
</evidence>
<dbReference type="CDD" id="cd18552">
    <property type="entry name" value="ABC_6TM_MsbA_like"/>
    <property type="match status" value="1"/>
</dbReference>
<feature type="transmembrane region" description="Helical" evidence="11">
    <location>
        <begin position="12"/>
        <end position="33"/>
    </location>
</feature>
<dbReference type="InterPro" id="IPR011917">
    <property type="entry name" value="ABC_transpr_lipidA"/>
</dbReference>
<proteinExistence type="predicted"/>
<accession>A0A839IS56</accession>
<dbReference type="GO" id="GO:0034040">
    <property type="term" value="F:ATPase-coupled lipid transmembrane transporter activity"/>
    <property type="evidence" value="ECO:0007669"/>
    <property type="project" value="InterPro"/>
</dbReference>
<feature type="domain" description="ABC transmembrane type-1" evidence="13">
    <location>
        <begin position="17"/>
        <end position="298"/>
    </location>
</feature>
<dbReference type="GO" id="GO:0016887">
    <property type="term" value="F:ATP hydrolysis activity"/>
    <property type="evidence" value="ECO:0007669"/>
    <property type="project" value="InterPro"/>
</dbReference>
<keyword evidence="8 11" id="KW-1133">Transmembrane helix</keyword>
<dbReference type="SMART" id="SM00382">
    <property type="entry name" value="AAA"/>
    <property type="match status" value="1"/>
</dbReference>
<dbReference type="InterPro" id="IPR017871">
    <property type="entry name" value="ABC_transporter-like_CS"/>
</dbReference>
<dbReference type="GO" id="GO:0015421">
    <property type="term" value="F:ABC-type oligopeptide transporter activity"/>
    <property type="evidence" value="ECO:0007669"/>
    <property type="project" value="TreeGrafter"/>
</dbReference>
<comment type="caution">
    <text evidence="14">The sequence shown here is derived from an EMBL/GenBank/DDBJ whole genome shotgun (WGS) entry which is preliminary data.</text>
</comment>
<comment type="subcellular location">
    <subcellularLocation>
        <location evidence="1">Cell membrane</location>
        <topology evidence="1">Multi-pass membrane protein</topology>
    </subcellularLocation>
</comment>
<keyword evidence="6 14" id="KW-0067">ATP-binding</keyword>
<organism evidence="14 15">
    <name type="scientific">Oceanospirillum sediminis</name>
    <dbReference type="NCBI Taxonomy" id="2760088"/>
    <lineage>
        <taxon>Bacteria</taxon>
        <taxon>Pseudomonadati</taxon>
        <taxon>Pseudomonadota</taxon>
        <taxon>Gammaproteobacteria</taxon>
        <taxon>Oceanospirillales</taxon>
        <taxon>Oceanospirillaceae</taxon>
        <taxon>Oceanospirillum</taxon>
    </lineage>
</organism>
<dbReference type="GO" id="GO:0005524">
    <property type="term" value="F:ATP binding"/>
    <property type="evidence" value="ECO:0007669"/>
    <property type="project" value="UniProtKB-KW"/>
</dbReference>
<evidence type="ECO:0000313" key="15">
    <source>
        <dbReference type="Proteomes" id="UP000565262"/>
    </source>
</evidence>
<dbReference type="PANTHER" id="PTHR43394">
    <property type="entry name" value="ATP-DEPENDENT PERMEASE MDL1, MITOCHONDRIAL"/>
    <property type="match status" value="1"/>
</dbReference>
<keyword evidence="15" id="KW-1185">Reference proteome</keyword>
<evidence type="ECO:0000256" key="10">
    <source>
        <dbReference type="ARBA" id="ARBA00023136"/>
    </source>
</evidence>
<evidence type="ECO:0000259" key="13">
    <source>
        <dbReference type="PROSITE" id="PS50929"/>
    </source>
</evidence>
<dbReference type="Gene3D" id="3.40.50.300">
    <property type="entry name" value="P-loop containing nucleotide triphosphate hydrolases"/>
    <property type="match status" value="1"/>
</dbReference>
<dbReference type="Pfam" id="PF00664">
    <property type="entry name" value="ABC_membrane"/>
    <property type="match status" value="1"/>
</dbReference>
<sequence>MYFRLLGYVRSFTGAFALSILGYIIYAASSTAFAELMKYLVDSIETGGSEFRVLFPTLLIAAFACRGVGSFLGIYFMEVVARGVVHKLRCQLFDKYLALPIHYFDSQSSGHLISRLTFNIDQVTNAASSAVTVLIREGIFVLGLLIYLFYNNWRLTLIFIALTPLIGLVVSYASKRFRKISRKIQKSMGDVTHVASEAISGYQVVRGFDGIEYERERFYNASEHNRRQFIKMAATRAMSTPVVQVIVAIAMGILVWLALSPDVMGEMTPGEFIAFITAASLMAKPIRQLTEVNNVIQRGVAAAEDLFQQFDCPNEEDHGQKTLTRARGDVSFNNISFTYPEADKVTLKNISFNVKPGQVVALVGRSGSGKSSLVNLIPRFYQLDSGDIQLDGHSLSDIALTDLRKQIAMVTQQVTLFNDTVANNIAYGQPDATREQIEAAAQAAYALPFIEELPQGLDTEVGDNGVLLSGGQRQRLAIARAILKDAPVLILDEATSALDTESERYIQKALDGVMANRTTFVIAHRLSTIENADVIMVMDKGEIIESGHHAELLERKGAYAQLHAMQFSEVKEPAVSDDDVSEASR</sequence>
<keyword evidence="5" id="KW-0547">Nucleotide-binding</keyword>
<feature type="transmembrane region" description="Helical" evidence="11">
    <location>
        <begin position="133"/>
        <end position="150"/>
    </location>
</feature>
<dbReference type="PROSITE" id="PS00211">
    <property type="entry name" value="ABC_TRANSPORTER_1"/>
    <property type="match status" value="1"/>
</dbReference>
<dbReference type="AlphaFoldDB" id="A0A839IS56"/>
<name>A0A839IS56_9GAMM</name>
<evidence type="ECO:0000259" key="12">
    <source>
        <dbReference type="PROSITE" id="PS50893"/>
    </source>
</evidence>
<evidence type="ECO:0000256" key="9">
    <source>
        <dbReference type="ARBA" id="ARBA00023055"/>
    </source>
</evidence>
<dbReference type="InterPro" id="IPR011527">
    <property type="entry name" value="ABC1_TM_dom"/>
</dbReference>
<dbReference type="Pfam" id="PF00005">
    <property type="entry name" value="ABC_tran"/>
    <property type="match status" value="1"/>
</dbReference>
<evidence type="ECO:0000256" key="11">
    <source>
        <dbReference type="SAM" id="Phobius"/>
    </source>
</evidence>
<dbReference type="GO" id="GO:0005886">
    <property type="term" value="C:plasma membrane"/>
    <property type="evidence" value="ECO:0007669"/>
    <property type="project" value="UniProtKB-SubCell"/>
</dbReference>
<dbReference type="Gene3D" id="1.20.1560.10">
    <property type="entry name" value="ABC transporter type 1, transmembrane domain"/>
    <property type="match status" value="1"/>
</dbReference>
<evidence type="ECO:0000256" key="8">
    <source>
        <dbReference type="ARBA" id="ARBA00022989"/>
    </source>
</evidence>
<feature type="transmembrane region" description="Helical" evidence="11">
    <location>
        <begin position="156"/>
        <end position="174"/>
    </location>
</feature>
<evidence type="ECO:0000256" key="7">
    <source>
        <dbReference type="ARBA" id="ARBA00022967"/>
    </source>
</evidence>
<keyword evidence="2" id="KW-0813">Transport</keyword>
<dbReference type="InterPro" id="IPR039421">
    <property type="entry name" value="Type_1_exporter"/>
</dbReference>
<dbReference type="FunFam" id="3.40.50.300:FF:000140">
    <property type="entry name" value="Lipid A export ATP-binding/permease protein MsbA"/>
    <property type="match status" value="1"/>
</dbReference>
<dbReference type="EMBL" id="JACJFM010000015">
    <property type="protein sequence ID" value="MBB1487490.1"/>
    <property type="molecule type" value="Genomic_DNA"/>
</dbReference>
<evidence type="ECO:0000256" key="4">
    <source>
        <dbReference type="ARBA" id="ARBA00022692"/>
    </source>
</evidence>
<dbReference type="NCBIfam" id="TIGR02203">
    <property type="entry name" value="MsbA_lipidA"/>
    <property type="match status" value="1"/>
</dbReference>
<dbReference type="InterPro" id="IPR027417">
    <property type="entry name" value="P-loop_NTPase"/>
</dbReference>
<dbReference type="PANTHER" id="PTHR43394:SF1">
    <property type="entry name" value="ATP-BINDING CASSETTE SUB-FAMILY B MEMBER 10, MITOCHONDRIAL"/>
    <property type="match status" value="1"/>
</dbReference>
<dbReference type="Proteomes" id="UP000565262">
    <property type="component" value="Unassembled WGS sequence"/>
</dbReference>
<dbReference type="PROSITE" id="PS50929">
    <property type="entry name" value="ABC_TM1F"/>
    <property type="match status" value="1"/>
</dbReference>
<keyword evidence="9" id="KW-0445">Lipid transport</keyword>
<evidence type="ECO:0000313" key="14">
    <source>
        <dbReference type="EMBL" id="MBB1487490.1"/>
    </source>
</evidence>
<dbReference type="InterPro" id="IPR003439">
    <property type="entry name" value="ABC_transporter-like_ATP-bd"/>
</dbReference>
<keyword evidence="3" id="KW-1003">Cell membrane</keyword>
<feature type="domain" description="ABC transporter" evidence="12">
    <location>
        <begin position="330"/>
        <end position="565"/>
    </location>
</feature>
<gene>
    <name evidence="14" type="primary">msbA</name>
    <name evidence="14" type="ORF">H4O21_12815</name>
</gene>
<keyword evidence="10 11" id="KW-0472">Membrane</keyword>
<dbReference type="InterPro" id="IPR003593">
    <property type="entry name" value="AAA+_ATPase"/>
</dbReference>
<dbReference type="SUPFAM" id="SSF90123">
    <property type="entry name" value="ABC transporter transmembrane region"/>
    <property type="match status" value="1"/>
</dbReference>
<keyword evidence="7" id="KW-1278">Translocase</keyword>
<evidence type="ECO:0000256" key="1">
    <source>
        <dbReference type="ARBA" id="ARBA00004651"/>
    </source>
</evidence>
<evidence type="ECO:0000256" key="6">
    <source>
        <dbReference type="ARBA" id="ARBA00022840"/>
    </source>
</evidence>
<feature type="transmembrane region" description="Helical" evidence="11">
    <location>
        <begin position="237"/>
        <end position="259"/>
    </location>
</feature>
<dbReference type="PROSITE" id="PS50893">
    <property type="entry name" value="ABC_TRANSPORTER_2"/>
    <property type="match status" value="1"/>
</dbReference>
<keyword evidence="4 11" id="KW-0812">Transmembrane</keyword>
<reference evidence="14 15" key="1">
    <citation type="submission" date="2020-08" db="EMBL/GenBank/DDBJ databases">
        <title>Oceanospirillum sp. nov. isolated from marine sediment.</title>
        <authorList>
            <person name="Ji X."/>
        </authorList>
    </citation>
    <scope>NUCLEOTIDE SEQUENCE [LARGE SCALE GENOMIC DNA]</scope>
    <source>
        <strain evidence="14 15">D5</strain>
    </source>
</reference>
<evidence type="ECO:0000256" key="2">
    <source>
        <dbReference type="ARBA" id="ARBA00022448"/>
    </source>
</evidence>
<protein>
    <submittedName>
        <fullName evidence="14">Lipid A export permease/ATP-binding protein MsbA</fullName>
    </submittedName>
</protein>
<evidence type="ECO:0000256" key="3">
    <source>
        <dbReference type="ARBA" id="ARBA00022475"/>
    </source>
</evidence>
<dbReference type="InterPro" id="IPR036640">
    <property type="entry name" value="ABC1_TM_sf"/>
</dbReference>
<dbReference type="SUPFAM" id="SSF52540">
    <property type="entry name" value="P-loop containing nucleoside triphosphate hydrolases"/>
    <property type="match status" value="1"/>
</dbReference>